<name>A0ABV4CDB0_9PSEU</name>
<dbReference type="InterPro" id="IPR002758">
    <property type="entry name" value="Cation_antiport_E"/>
</dbReference>
<proteinExistence type="predicted"/>
<protein>
    <submittedName>
        <fullName evidence="1">Na+/H+ antiporter subunit E</fullName>
    </submittedName>
</protein>
<accession>A0ABV4CDB0</accession>
<evidence type="ECO:0000313" key="1">
    <source>
        <dbReference type="EMBL" id="MEY8039079.1"/>
    </source>
</evidence>
<dbReference type="RefSeq" id="WP_369774647.1">
    <property type="nucleotide sequence ID" value="NZ_JBGEHV010000008.1"/>
</dbReference>
<dbReference type="EMBL" id="JBGEHV010000008">
    <property type="protein sequence ID" value="MEY8039079.1"/>
    <property type="molecule type" value="Genomic_DNA"/>
</dbReference>
<keyword evidence="2" id="KW-1185">Reference proteome</keyword>
<evidence type="ECO:0000313" key="2">
    <source>
        <dbReference type="Proteomes" id="UP001564626"/>
    </source>
</evidence>
<organism evidence="1 2">
    <name type="scientific">Saccharopolyspora cebuensis</name>
    <dbReference type="NCBI Taxonomy" id="418759"/>
    <lineage>
        <taxon>Bacteria</taxon>
        <taxon>Bacillati</taxon>
        <taxon>Actinomycetota</taxon>
        <taxon>Actinomycetes</taxon>
        <taxon>Pseudonocardiales</taxon>
        <taxon>Pseudonocardiaceae</taxon>
        <taxon>Saccharopolyspora</taxon>
    </lineage>
</organism>
<dbReference type="Pfam" id="PF01899">
    <property type="entry name" value="MNHE"/>
    <property type="match status" value="1"/>
</dbReference>
<sequence>MTGTALRIAGLTAVYLLTLTSLHPADVVVGAALSTALVAIGARARAAVRTRAAPASTPGRRPPPPLTRRLAGVPALVGGTLVDVVRGTWLTVGYCLTGRTQRSGLVAVPIDPSTTGSATAWAIRVGIAPDTVVVDVELDPGADDGHRGRMLLHVLDASAPDRVRAEVQDSYERRQREVFP</sequence>
<comment type="caution">
    <text evidence="1">The sequence shown here is derived from an EMBL/GenBank/DDBJ whole genome shotgun (WGS) entry which is preliminary data.</text>
</comment>
<gene>
    <name evidence="1" type="ORF">AB8O55_06690</name>
</gene>
<dbReference type="Proteomes" id="UP001564626">
    <property type="component" value="Unassembled WGS sequence"/>
</dbReference>
<reference evidence="1 2" key="1">
    <citation type="submission" date="2024-08" db="EMBL/GenBank/DDBJ databases">
        <title>Genome mining of Saccharopolyspora cebuensis PGLac3 from Nigerian medicinal plant.</title>
        <authorList>
            <person name="Ezeobiora C.E."/>
            <person name="Igbokwe N.H."/>
            <person name="Amin D.H."/>
            <person name="Mendie U.E."/>
        </authorList>
    </citation>
    <scope>NUCLEOTIDE SEQUENCE [LARGE SCALE GENOMIC DNA]</scope>
    <source>
        <strain evidence="1 2">PGLac3</strain>
    </source>
</reference>